<gene>
    <name evidence="4" type="ORF">H9724_00480</name>
</gene>
<evidence type="ECO:0000256" key="1">
    <source>
        <dbReference type="ARBA" id="ARBA00022801"/>
    </source>
</evidence>
<protein>
    <submittedName>
        <fullName evidence="4">Alpha/beta fold hydrolase</fullName>
    </submittedName>
</protein>
<sequence length="301" mass="31138">MIVLWGCVAALALCAAGALFLLLSTPQPQEVEIPGARGNIPATVQMPAKLARGGEVPLVVLCHGFTGSRLGDGHFEPLAAQLAEQGVATVRLDFAGCGASAEPYTAYTLTNMAADVDSVIAWMREEYGVDGPVGLAGHSMGGRLASLYPQLGTQAVAALALWSPANGTGLQGLEFLNIEDFSQVEAVAAEAEANGQAGTKWGVEISADFVRQMRESDPNAALRACGLPVLLTYSGQDAVLSEATMAGTVSTVQSLPGGTVETGLFAQGDHNYNNADAAVDAQLDADLCRITTEFLTAQLKT</sequence>
<reference evidence="4" key="1">
    <citation type="journal article" date="2021" name="PeerJ">
        <title>Extensive microbial diversity within the chicken gut microbiome revealed by metagenomics and culture.</title>
        <authorList>
            <person name="Gilroy R."/>
            <person name="Ravi A."/>
            <person name="Getino M."/>
            <person name="Pursley I."/>
            <person name="Horton D.L."/>
            <person name="Alikhan N.F."/>
            <person name="Baker D."/>
            <person name="Gharbi K."/>
            <person name="Hall N."/>
            <person name="Watson M."/>
            <person name="Adriaenssens E.M."/>
            <person name="Foster-Nyarko E."/>
            <person name="Jarju S."/>
            <person name="Secka A."/>
            <person name="Antonio M."/>
            <person name="Oren A."/>
            <person name="Chaudhuri R.R."/>
            <person name="La Ragione R."/>
            <person name="Hildebrand F."/>
            <person name="Pallen M.J."/>
        </authorList>
    </citation>
    <scope>NUCLEOTIDE SEQUENCE</scope>
    <source>
        <strain evidence="4">CHK188-11489</strain>
    </source>
</reference>
<comment type="caution">
    <text evidence="4">The sequence shown here is derived from an EMBL/GenBank/DDBJ whole genome shotgun (WGS) entry which is preliminary data.</text>
</comment>
<dbReference type="InterPro" id="IPR050261">
    <property type="entry name" value="FrsA_esterase"/>
</dbReference>
<keyword evidence="1 4" id="KW-0378">Hydrolase</keyword>
<dbReference type="GO" id="GO:0052689">
    <property type="term" value="F:carboxylic ester hydrolase activity"/>
    <property type="evidence" value="ECO:0007669"/>
    <property type="project" value="UniProtKB-ARBA"/>
</dbReference>
<accession>A0A9D2JNQ7</accession>
<dbReference type="Gene3D" id="3.40.50.1820">
    <property type="entry name" value="alpha/beta hydrolase"/>
    <property type="match status" value="1"/>
</dbReference>
<dbReference type="InterPro" id="IPR000073">
    <property type="entry name" value="AB_hydrolase_1"/>
</dbReference>
<dbReference type="AlphaFoldDB" id="A0A9D2JNQ7"/>
<name>A0A9D2JNQ7_9FIRM</name>
<reference evidence="4" key="2">
    <citation type="submission" date="2021-04" db="EMBL/GenBank/DDBJ databases">
        <authorList>
            <person name="Gilroy R."/>
        </authorList>
    </citation>
    <scope>NUCLEOTIDE SEQUENCE</scope>
    <source>
        <strain evidence="4">CHK188-11489</strain>
    </source>
</reference>
<dbReference type="EMBL" id="DXBF01000006">
    <property type="protein sequence ID" value="HIZ61238.1"/>
    <property type="molecule type" value="Genomic_DNA"/>
</dbReference>
<evidence type="ECO:0000313" key="4">
    <source>
        <dbReference type="EMBL" id="HIZ61238.1"/>
    </source>
</evidence>
<dbReference type="PANTHER" id="PTHR22946:SF9">
    <property type="entry name" value="POLYKETIDE TRANSFERASE AF380"/>
    <property type="match status" value="1"/>
</dbReference>
<evidence type="ECO:0000259" key="3">
    <source>
        <dbReference type="Pfam" id="PF00561"/>
    </source>
</evidence>
<dbReference type="SUPFAM" id="SSF53474">
    <property type="entry name" value="alpha/beta-Hydrolases"/>
    <property type="match status" value="1"/>
</dbReference>
<evidence type="ECO:0000256" key="2">
    <source>
        <dbReference type="ARBA" id="ARBA00038115"/>
    </source>
</evidence>
<dbReference type="PANTHER" id="PTHR22946">
    <property type="entry name" value="DIENELACTONE HYDROLASE DOMAIN-CONTAINING PROTEIN-RELATED"/>
    <property type="match status" value="1"/>
</dbReference>
<dbReference type="Pfam" id="PF00561">
    <property type="entry name" value="Abhydrolase_1"/>
    <property type="match status" value="1"/>
</dbReference>
<evidence type="ECO:0000313" key="5">
    <source>
        <dbReference type="Proteomes" id="UP000824105"/>
    </source>
</evidence>
<dbReference type="InterPro" id="IPR029058">
    <property type="entry name" value="AB_hydrolase_fold"/>
</dbReference>
<dbReference type="Proteomes" id="UP000824105">
    <property type="component" value="Unassembled WGS sequence"/>
</dbReference>
<organism evidence="4 5">
    <name type="scientific">Candidatus Gemmiger avistercoris</name>
    <dbReference type="NCBI Taxonomy" id="2838606"/>
    <lineage>
        <taxon>Bacteria</taxon>
        <taxon>Bacillati</taxon>
        <taxon>Bacillota</taxon>
        <taxon>Clostridia</taxon>
        <taxon>Eubacteriales</taxon>
        <taxon>Gemmiger</taxon>
    </lineage>
</organism>
<comment type="similarity">
    <text evidence="2">Belongs to the AB hydrolase superfamily. FUS2 hydrolase family.</text>
</comment>
<feature type="domain" description="AB hydrolase-1" evidence="3">
    <location>
        <begin position="57"/>
        <end position="166"/>
    </location>
</feature>
<proteinExistence type="inferred from homology"/>